<dbReference type="CDD" id="cd00086">
    <property type="entry name" value="homeodomain"/>
    <property type="match status" value="1"/>
</dbReference>
<keyword evidence="4 5" id="KW-0539">Nucleus</keyword>
<dbReference type="GO" id="GO:0002229">
    <property type="term" value="P:defense response to oomycetes"/>
    <property type="evidence" value="ECO:0007669"/>
    <property type="project" value="EnsemblPlants"/>
</dbReference>
<dbReference type="Gene3D" id="1.10.10.60">
    <property type="entry name" value="Homeodomain-like"/>
    <property type="match status" value="1"/>
</dbReference>
<dbReference type="GO" id="GO:0009414">
    <property type="term" value="P:response to water deprivation"/>
    <property type="evidence" value="ECO:0007669"/>
    <property type="project" value="EnsemblPlants"/>
</dbReference>
<dbReference type="GO" id="GO:0005634">
    <property type="term" value="C:nucleus"/>
    <property type="evidence" value="ECO:0007669"/>
    <property type="project" value="UniProtKB-SubCell"/>
</dbReference>
<dbReference type="GO" id="GO:0000981">
    <property type="term" value="F:DNA-binding transcription factor activity, RNA polymerase II-specific"/>
    <property type="evidence" value="ECO:0007669"/>
    <property type="project" value="TreeGrafter"/>
</dbReference>
<evidence type="ECO:0000256" key="1">
    <source>
        <dbReference type="ARBA" id="ARBA00004123"/>
    </source>
</evidence>
<dbReference type="SUPFAM" id="SSF46689">
    <property type="entry name" value="Homeodomain-like"/>
    <property type="match status" value="1"/>
</dbReference>
<evidence type="ECO:0000256" key="6">
    <source>
        <dbReference type="RuleBase" id="RU000682"/>
    </source>
</evidence>
<evidence type="ECO:0000313" key="10">
    <source>
        <dbReference type="Proteomes" id="UP001058974"/>
    </source>
</evidence>
<evidence type="ECO:0000256" key="5">
    <source>
        <dbReference type="PROSITE-ProRule" id="PRU00108"/>
    </source>
</evidence>
<dbReference type="GO" id="GO:0009682">
    <property type="term" value="P:induced systemic resistance"/>
    <property type="evidence" value="ECO:0007669"/>
    <property type="project" value="EnsemblPlants"/>
</dbReference>
<dbReference type="InterPro" id="IPR001356">
    <property type="entry name" value="HD"/>
</dbReference>
<keyword evidence="10" id="KW-1185">Reference proteome</keyword>
<dbReference type="Proteomes" id="UP001058974">
    <property type="component" value="Chromosome 5"/>
</dbReference>
<dbReference type="OrthoDB" id="514822at2759"/>
<comment type="caution">
    <text evidence="9">The sequence shown here is derived from an EMBL/GenBank/DDBJ whole genome shotgun (WGS) entry which is preliminary data.</text>
</comment>
<dbReference type="Gramene" id="PSAT_LOCUS23982_t1">
    <property type="protein sequence ID" value="CAL5205027.1"/>
    <property type="gene ID" value="PSAT_LOCUS23982"/>
</dbReference>
<comment type="subcellular location">
    <subcellularLocation>
        <location evidence="1 5 6">Nucleus</location>
    </subcellularLocation>
</comment>
<reference evidence="9 10" key="1">
    <citation type="journal article" date="2022" name="Nat. Genet.">
        <title>Improved pea reference genome and pan-genome highlight genomic features and evolutionary characteristics.</title>
        <authorList>
            <person name="Yang T."/>
            <person name="Liu R."/>
            <person name="Luo Y."/>
            <person name="Hu S."/>
            <person name="Wang D."/>
            <person name="Wang C."/>
            <person name="Pandey M.K."/>
            <person name="Ge S."/>
            <person name="Xu Q."/>
            <person name="Li N."/>
            <person name="Li G."/>
            <person name="Huang Y."/>
            <person name="Saxena R.K."/>
            <person name="Ji Y."/>
            <person name="Li M."/>
            <person name="Yan X."/>
            <person name="He Y."/>
            <person name="Liu Y."/>
            <person name="Wang X."/>
            <person name="Xiang C."/>
            <person name="Varshney R.K."/>
            <person name="Ding H."/>
            <person name="Gao S."/>
            <person name="Zong X."/>
        </authorList>
    </citation>
    <scope>NUCLEOTIDE SEQUENCE [LARGE SCALE GENOMIC DNA]</scope>
    <source>
        <strain evidence="9 10">cv. Zhongwan 6</strain>
    </source>
</reference>
<dbReference type="GO" id="GO:2000071">
    <property type="term" value="P:regulation of defense response by callose deposition"/>
    <property type="evidence" value="ECO:0007669"/>
    <property type="project" value="EnsemblPlants"/>
</dbReference>
<evidence type="ECO:0000259" key="8">
    <source>
        <dbReference type="PROSITE" id="PS50071"/>
    </source>
</evidence>
<name>A0A9D4WJ05_PEA</name>
<feature type="compositionally biased region" description="Basic and acidic residues" evidence="7">
    <location>
        <begin position="132"/>
        <end position="141"/>
    </location>
</feature>
<proteinExistence type="predicted"/>
<feature type="region of interest" description="Disordered" evidence="7">
    <location>
        <begin position="118"/>
        <end position="149"/>
    </location>
</feature>
<sequence length="313" mass="35097">MSSNHCLSSARFLTVGGIRSFPLQRKPLLFSVTLSSRSQNLQSLIVTASSKKKSKEKLTHVTEGNEEGDAFEMLFKQLEEDLKNDDLSMDDIGDEISEEDMALLERELEGALDDFDGELLNSDTAQTPAVNEAEKTSKDGNDGPLNLRTWQSNKLARALKTGRRKTSIKTLAAELCLDRALVLSLLRNPPPNLLMRSLSIPDEPTPSAISTPGENFYQETSTDHAESVPKSNLPIHTMQENWSSRKRLKKAHLDTLERVYTRSKRPTNTMISNIVHVTNLPRKAVVKWFENKRAEDGVPEQRLPYQHSANETA</sequence>
<keyword evidence="3 5" id="KW-0371">Homeobox</keyword>
<dbReference type="GO" id="GO:0050832">
    <property type="term" value="P:defense response to fungus"/>
    <property type="evidence" value="ECO:0007669"/>
    <property type="project" value="EnsemblPlants"/>
</dbReference>
<dbReference type="GO" id="GO:2000022">
    <property type="term" value="P:regulation of jasmonic acid mediated signaling pathway"/>
    <property type="evidence" value="ECO:0007669"/>
    <property type="project" value="EnsemblPlants"/>
</dbReference>
<dbReference type="GO" id="GO:0009787">
    <property type="term" value="P:regulation of abscisic acid-activated signaling pathway"/>
    <property type="evidence" value="ECO:0007669"/>
    <property type="project" value="EnsemblPlants"/>
</dbReference>
<dbReference type="GO" id="GO:0010118">
    <property type="term" value="P:stomatal movement"/>
    <property type="evidence" value="ECO:0007669"/>
    <property type="project" value="EnsemblPlants"/>
</dbReference>
<dbReference type="Gramene" id="Psat05G0102200-T1">
    <property type="protein sequence ID" value="KAI5403693.1"/>
    <property type="gene ID" value="KIW84_051022"/>
</dbReference>
<evidence type="ECO:0000256" key="4">
    <source>
        <dbReference type="ARBA" id="ARBA00023242"/>
    </source>
</evidence>
<feature type="DNA-binding region" description="Homeobox" evidence="5">
    <location>
        <begin position="241"/>
        <end position="300"/>
    </location>
</feature>
<dbReference type="GO" id="GO:0003677">
    <property type="term" value="F:DNA binding"/>
    <property type="evidence" value="ECO:0007669"/>
    <property type="project" value="UniProtKB-UniRule"/>
</dbReference>
<dbReference type="EMBL" id="JAMSHJ010000005">
    <property type="protein sequence ID" value="KAI5403693.1"/>
    <property type="molecule type" value="Genomic_DNA"/>
</dbReference>
<dbReference type="PANTHER" id="PTHR15467:SF9">
    <property type="entry name" value="HOMEOBOX DOMAIN-CONTAINING PROTEIN"/>
    <property type="match status" value="1"/>
</dbReference>
<accession>A0A9D4WJ05</accession>
<dbReference type="Gramene" id="Psat5g028520.1">
    <property type="protein sequence ID" value="Psat5g028520.1.cds"/>
    <property type="gene ID" value="Psat5g028520"/>
</dbReference>
<organism evidence="9 10">
    <name type="scientific">Pisum sativum</name>
    <name type="common">Garden pea</name>
    <name type="synonym">Lathyrus oleraceus</name>
    <dbReference type="NCBI Taxonomy" id="3888"/>
    <lineage>
        <taxon>Eukaryota</taxon>
        <taxon>Viridiplantae</taxon>
        <taxon>Streptophyta</taxon>
        <taxon>Embryophyta</taxon>
        <taxon>Tracheophyta</taxon>
        <taxon>Spermatophyta</taxon>
        <taxon>Magnoliopsida</taxon>
        <taxon>eudicotyledons</taxon>
        <taxon>Gunneridae</taxon>
        <taxon>Pentapetalae</taxon>
        <taxon>rosids</taxon>
        <taxon>fabids</taxon>
        <taxon>Fabales</taxon>
        <taxon>Fabaceae</taxon>
        <taxon>Papilionoideae</taxon>
        <taxon>50 kb inversion clade</taxon>
        <taxon>NPAAA clade</taxon>
        <taxon>Hologalegina</taxon>
        <taxon>IRL clade</taxon>
        <taxon>Fabeae</taxon>
        <taxon>Lathyrus</taxon>
    </lineage>
</organism>
<dbReference type="Pfam" id="PF00046">
    <property type="entry name" value="Homeodomain"/>
    <property type="match status" value="1"/>
</dbReference>
<dbReference type="AlphaFoldDB" id="A0A9D4WJ05"/>
<protein>
    <recommendedName>
        <fullName evidence="8">Homeobox domain-containing protein</fullName>
    </recommendedName>
</protein>
<dbReference type="InterPro" id="IPR009057">
    <property type="entry name" value="Homeodomain-like_sf"/>
</dbReference>
<dbReference type="SMART" id="SM00389">
    <property type="entry name" value="HOX"/>
    <property type="match status" value="1"/>
</dbReference>
<feature type="domain" description="Homeobox" evidence="8">
    <location>
        <begin position="239"/>
        <end position="299"/>
    </location>
</feature>
<dbReference type="GO" id="GO:0009738">
    <property type="term" value="P:abscisic acid-activated signaling pathway"/>
    <property type="evidence" value="ECO:0007669"/>
    <property type="project" value="EnsemblPlants"/>
</dbReference>
<dbReference type="PROSITE" id="PS50071">
    <property type="entry name" value="HOMEOBOX_2"/>
    <property type="match status" value="1"/>
</dbReference>
<keyword evidence="2 5" id="KW-0238">DNA-binding</keyword>
<dbReference type="GO" id="GO:0009867">
    <property type="term" value="P:jasmonic acid mediated signaling pathway"/>
    <property type="evidence" value="ECO:0007669"/>
    <property type="project" value="EnsemblPlants"/>
</dbReference>
<evidence type="ECO:0000313" key="9">
    <source>
        <dbReference type="EMBL" id="KAI5403693.1"/>
    </source>
</evidence>
<dbReference type="PANTHER" id="PTHR15467">
    <property type="entry name" value="ZINC-FINGERS AND HOMEOBOXES RELATED"/>
    <property type="match status" value="1"/>
</dbReference>
<gene>
    <name evidence="9" type="ORF">KIW84_051022</name>
</gene>
<evidence type="ECO:0000256" key="2">
    <source>
        <dbReference type="ARBA" id="ARBA00023125"/>
    </source>
</evidence>
<evidence type="ECO:0000256" key="3">
    <source>
        <dbReference type="ARBA" id="ARBA00023155"/>
    </source>
</evidence>
<evidence type="ECO:0000256" key="7">
    <source>
        <dbReference type="SAM" id="MobiDB-lite"/>
    </source>
</evidence>